<evidence type="ECO:0000256" key="2">
    <source>
        <dbReference type="ARBA" id="ARBA00022676"/>
    </source>
</evidence>
<dbReference type="Proteomes" id="UP000275256">
    <property type="component" value="Unassembled WGS sequence"/>
</dbReference>
<keyword evidence="4 7" id="KW-0812">Transmembrane</keyword>
<dbReference type="Gene3D" id="3.90.550.10">
    <property type="entry name" value="Spore Coat Polysaccharide Biosynthesis Protein SpsA, Chain A"/>
    <property type="match status" value="1"/>
</dbReference>
<evidence type="ECO:0000256" key="6">
    <source>
        <dbReference type="ARBA" id="ARBA00023136"/>
    </source>
</evidence>
<dbReference type="PANTHER" id="PTHR43867:SF2">
    <property type="entry name" value="CELLULOSE SYNTHASE CATALYTIC SUBUNIT A [UDP-FORMING]"/>
    <property type="match status" value="1"/>
</dbReference>
<gene>
    <name evidence="9" type="ORF">EAX62_03985</name>
</gene>
<dbReference type="InterPro" id="IPR029044">
    <property type="entry name" value="Nucleotide-diphossugar_trans"/>
</dbReference>
<evidence type="ECO:0000259" key="8">
    <source>
        <dbReference type="Pfam" id="PF13632"/>
    </source>
</evidence>
<dbReference type="InterPro" id="IPR001173">
    <property type="entry name" value="Glyco_trans_2-like"/>
</dbReference>
<accession>A0A3M0GBP4</accession>
<feature type="transmembrane region" description="Helical" evidence="7">
    <location>
        <begin position="429"/>
        <end position="447"/>
    </location>
</feature>
<keyword evidence="6 7" id="KW-0472">Membrane</keyword>
<evidence type="ECO:0000256" key="5">
    <source>
        <dbReference type="ARBA" id="ARBA00022989"/>
    </source>
</evidence>
<dbReference type="CDD" id="cd06421">
    <property type="entry name" value="CESA_CelA_like"/>
    <property type="match status" value="1"/>
</dbReference>
<evidence type="ECO:0000313" key="10">
    <source>
        <dbReference type="Proteomes" id="UP000275256"/>
    </source>
</evidence>
<keyword evidence="3 9" id="KW-0808">Transferase</keyword>
<feature type="transmembrane region" description="Helical" evidence="7">
    <location>
        <begin position="386"/>
        <end position="409"/>
    </location>
</feature>
<keyword evidence="10" id="KW-1185">Reference proteome</keyword>
<evidence type="ECO:0000256" key="4">
    <source>
        <dbReference type="ARBA" id="ARBA00022692"/>
    </source>
</evidence>
<feature type="transmembrane region" description="Helical" evidence="7">
    <location>
        <begin position="496"/>
        <end position="515"/>
    </location>
</feature>
<evidence type="ECO:0000256" key="1">
    <source>
        <dbReference type="ARBA" id="ARBA00004141"/>
    </source>
</evidence>
<sequence>MLRRPSRPERLRQAPTNLSDLNIDNELSESGSVEERREATRNRYSPAVLALTILATLGVITYTAFLLRIDNRGDMLPWLLVLGAELILVFLGLMSMWTMLAGYNKAPSYAHHEAQRRLYNPRLNDDLGIAENAVAWPLFLNKRQVDVDVFITVFGEDLGTIRRTVTAALAMKGLHETYVLDDGDSDDVRDLAAELGAGYIRRLTHFGAKAGNINHALSITHGEFFLILDADFVVKPEMLEETLPAMADDTIAFVQTPQVYGNLHTTIARGAAYMQSMFYRYIQPGRNEFNAAFCVGTNVLFRRKAVKEIGGMYTGSKSEDVWTSLLLHERGWKSLFVPQALAVGEAPETIEAYSKQQLRWATGGFEILLSHNPLSPRRRLTLDQRLMYFVTSTHYLSGIATGMLLFVPALEIFFDLRPIAVSVGPIEWALYYSGFYVLQILLSALILGTFRPEVLLLAAASFPIYFKAFRNALYGIDVKWSVTGATGGRTSAFNFIMPQVLTFVFLLITSAVGIWRDLLQSTMNVATFWCLINTLVLGLFVLTAWREDHHRAHPEATRAVIDPSADLALARRHGSAFDRDALVAAQAHTKEAVS</sequence>
<reference evidence="9 10" key="1">
    <citation type="submission" date="2018-10" db="EMBL/GenBank/DDBJ databases">
        <title>Tessaracoccus antarcticuss sp. nov., isolated from sediment.</title>
        <authorList>
            <person name="Zhou L.Y."/>
            <person name="Du Z.J."/>
        </authorList>
    </citation>
    <scope>NUCLEOTIDE SEQUENCE [LARGE SCALE GENOMIC DNA]</scope>
    <source>
        <strain evidence="9 10">JDX10</strain>
    </source>
</reference>
<name>A0A3M0GBP4_9ACTN</name>
<keyword evidence="5 7" id="KW-1133">Transmembrane helix</keyword>
<dbReference type="InterPro" id="IPR050321">
    <property type="entry name" value="Glycosyltr_2/OpgH_subfam"/>
</dbReference>
<feature type="transmembrane region" description="Helical" evidence="7">
    <location>
        <begin position="527"/>
        <end position="545"/>
    </location>
</feature>
<dbReference type="SUPFAM" id="SSF53448">
    <property type="entry name" value="Nucleotide-diphospho-sugar transferases"/>
    <property type="match status" value="1"/>
</dbReference>
<feature type="domain" description="Glycosyltransferase 2-like" evidence="8">
    <location>
        <begin position="225"/>
        <end position="410"/>
    </location>
</feature>
<dbReference type="Pfam" id="PF13632">
    <property type="entry name" value="Glyco_trans_2_3"/>
    <property type="match status" value="1"/>
</dbReference>
<dbReference type="PANTHER" id="PTHR43867">
    <property type="entry name" value="CELLULOSE SYNTHASE CATALYTIC SUBUNIT A [UDP-FORMING]"/>
    <property type="match status" value="1"/>
</dbReference>
<protein>
    <submittedName>
        <fullName evidence="9">Glycosyltransferase</fullName>
    </submittedName>
</protein>
<proteinExistence type="predicted"/>
<comment type="subcellular location">
    <subcellularLocation>
        <location evidence="1">Membrane</location>
        <topology evidence="1">Multi-pass membrane protein</topology>
    </subcellularLocation>
</comment>
<dbReference type="OrthoDB" id="9806824at2"/>
<feature type="transmembrane region" description="Helical" evidence="7">
    <location>
        <begin position="47"/>
        <end position="69"/>
    </location>
</feature>
<dbReference type="GO" id="GO:0005886">
    <property type="term" value="C:plasma membrane"/>
    <property type="evidence" value="ECO:0007669"/>
    <property type="project" value="TreeGrafter"/>
</dbReference>
<evidence type="ECO:0000313" key="9">
    <source>
        <dbReference type="EMBL" id="RMB61788.1"/>
    </source>
</evidence>
<organism evidence="9 10">
    <name type="scientific">Tessaracoccus antarcticus</name>
    <dbReference type="NCBI Taxonomy" id="2479848"/>
    <lineage>
        <taxon>Bacteria</taxon>
        <taxon>Bacillati</taxon>
        <taxon>Actinomycetota</taxon>
        <taxon>Actinomycetes</taxon>
        <taxon>Propionibacteriales</taxon>
        <taxon>Propionibacteriaceae</taxon>
        <taxon>Tessaracoccus</taxon>
    </lineage>
</organism>
<feature type="transmembrane region" description="Helical" evidence="7">
    <location>
        <begin position="75"/>
        <end position="97"/>
    </location>
</feature>
<evidence type="ECO:0000256" key="7">
    <source>
        <dbReference type="SAM" id="Phobius"/>
    </source>
</evidence>
<comment type="caution">
    <text evidence="9">The sequence shown here is derived from an EMBL/GenBank/DDBJ whole genome shotgun (WGS) entry which is preliminary data.</text>
</comment>
<dbReference type="EMBL" id="REFW01000001">
    <property type="protein sequence ID" value="RMB61788.1"/>
    <property type="molecule type" value="Genomic_DNA"/>
</dbReference>
<keyword evidence="2" id="KW-0328">Glycosyltransferase</keyword>
<dbReference type="GO" id="GO:0016758">
    <property type="term" value="F:hexosyltransferase activity"/>
    <property type="evidence" value="ECO:0007669"/>
    <property type="project" value="TreeGrafter"/>
</dbReference>
<dbReference type="AlphaFoldDB" id="A0A3M0GBP4"/>
<evidence type="ECO:0000256" key="3">
    <source>
        <dbReference type="ARBA" id="ARBA00022679"/>
    </source>
</evidence>